<evidence type="ECO:0000256" key="10">
    <source>
        <dbReference type="ARBA" id="ARBA00023186"/>
    </source>
</evidence>
<keyword evidence="11" id="KW-0676">Redox-active center</keyword>
<evidence type="ECO:0000313" key="14">
    <source>
        <dbReference type="Proteomes" id="UP001223586"/>
    </source>
</evidence>
<comment type="subcellular location">
    <subcellularLocation>
        <location evidence="1">Membrane</location>
        <topology evidence="1">Multi-pass membrane protein</topology>
    </subcellularLocation>
</comment>
<keyword evidence="4 12" id="KW-0812">Transmembrane</keyword>
<evidence type="ECO:0000256" key="4">
    <source>
        <dbReference type="ARBA" id="ARBA00022692"/>
    </source>
</evidence>
<reference evidence="13 14" key="1">
    <citation type="submission" date="2023-07" db="EMBL/GenBank/DDBJ databases">
        <title>Genomic Encyclopedia of Type Strains, Phase IV (KMG-IV): sequencing the most valuable type-strain genomes for metagenomic binning, comparative biology and taxonomic classification.</title>
        <authorList>
            <person name="Goeker M."/>
        </authorList>
    </citation>
    <scope>NUCLEOTIDE SEQUENCE [LARGE SCALE GENOMIC DNA]</scope>
    <source>
        <strain evidence="13 14">DSM 23837</strain>
    </source>
</reference>
<dbReference type="EMBL" id="JAUSTT010000020">
    <property type="protein sequence ID" value="MDQ0177291.1"/>
    <property type="molecule type" value="Genomic_DNA"/>
</dbReference>
<dbReference type="Proteomes" id="UP001223586">
    <property type="component" value="Unassembled WGS sequence"/>
</dbReference>
<evidence type="ECO:0000256" key="6">
    <source>
        <dbReference type="ARBA" id="ARBA00022989"/>
    </source>
</evidence>
<sequence length="142" mass="16640">MKNVQKLELLLLFIIAVSFIATLGSLALSEILIYEPCKLCWIQRIFMYPIFIISLVAFLKREYHQYLYIYILSLLGMSFSLYHFIIQKTPYLQTSNFCRDTDCYTEIMNIGGFITIPFLASVAFFLIMTSSLYIRRSLKEIV</sequence>
<organism evidence="13 14">
    <name type="scientific">Bacillus chungangensis</name>
    <dbReference type="NCBI Taxonomy" id="587633"/>
    <lineage>
        <taxon>Bacteria</taxon>
        <taxon>Bacillati</taxon>
        <taxon>Bacillota</taxon>
        <taxon>Bacilli</taxon>
        <taxon>Bacillales</taxon>
        <taxon>Bacillaceae</taxon>
        <taxon>Bacillus</taxon>
    </lineage>
</organism>
<accession>A0ABT9WVF9</accession>
<gene>
    <name evidence="13" type="ORF">J2S08_003170</name>
</gene>
<evidence type="ECO:0000256" key="12">
    <source>
        <dbReference type="SAM" id="Phobius"/>
    </source>
</evidence>
<dbReference type="InterPro" id="IPR023380">
    <property type="entry name" value="DsbB-like_sf"/>
</dbReference>
<keyword evidence="5" id="KW-0249">Electron transport</keyword>
<dbReference type="PIRSF" id="PIRSF036659">
    <property type="entry name" value="BdbC"/>
    <property type="match status" value="1"/>
</dbReference>
<protein>
    <submittedName>
        <fullName evidence="13">Disulfide bond formation protein DsbB</fullName>
    </submittedName>
</protein>
<dbReference type="InterPro" id="IPR012187">
    <property type="entry name" value="Disulphide_bond_form_BdbC"/>
</dbReference>
<dbReference type="RefSeq" id="WP_307231158.1">
    <property type="nucleotide sequence ID" value="NZ_JAUSTT010000020.1"/>
</dbReference>
<evidence type="ECO:0000256" key="11">
    <source>
        <dbReference type="ARBA" id="ARBA00023284"/>
    </source>
</evidence>
<keyword evidence="3" id="KW-0813">Transport</keyword>
<keyword evidence="14" id="KW-1185">Reference proteome</keyword>
<feature type="transmembrane region" description="Helical" evidence="12">
    <location>
        <begin position="110"/>
        <end position="134"/>
    </location>
</feature>
<keyword evidence="9" id="KW-1015">Disulfide bond</keyword>
<feature type="transmembrane region" description="Helical" evidence="12">
    <location>
        <begin position="66"/>
        <end position="86"/>
    </location>
</feature>
<keyword evidence="6 12" id="KW-1133">Transmembrane helix</keyword>
<dbReference type="PANTHER" id="PTHR43469">
    <property type="entry name" value="DISULFIDE FORMATION PROTEIN-RELATED"/>
    <property type="match status" value="1"/>
</dbReference>
<comment type="caution">
    <text evidence="13">The sequence shown here is derived from an EMBL/GenBank/DDBJ whole genome shotgun (WGS) entry which is preliminary data.</text>
</comment>
<comment type="similarity">
    <text evidence="2">Belongs to the DsbB family. BdbC subfamily.</text>
</comment>
<dbReference type="InterPro" id="IPR003752">
    <property type="entry name" value="DiS_bond_form_DsbB/BdbC"/>
</dbReference>
<evidence type="ECO:0000256" key="9">
    <source>
        <dbReference type="ARBA" id="ARBA00023157"/>
    </source>
</evidence>
<dbReference type="Gene3D" id="1.20.1550.10">
    <property type="entry name" value="DsbB-like"/>
    <property type="match status" value="1"/>
</dbReference>
<keyword evidence="10" id="KW-0143">Chaperone</keyword>
<dbReference type="NCBIfam" id="NF002849">
    <property type="entry name" value="PRK03113.1"/>
    <property type="match status" value="1"/>
</dbReference>
<evidence type="ECO:0000256" key="3">
    <source>
        <dbReference type="ARBA" id="ARBA00022448"/>
    </source>
</evidence>
<evidence type="ECO:0000313" key="13">
    <source>
        <dbReference type="EMBL" id="MDQ0177291.1"/>
    </source>
</evidence>
<feature type="transmembrane region" description="Helical" evidence="12">
    <location>
        <begin position="7"/>
        <end position="29"/>
    </location>
</feature>
<feature type="transmembrane region" description="Helical" evidence="12">
    <location>
        <begin position="41"/>
        <end position="59"/>
    </location>
</feature>
<evidence type="ECO:0000256" key="8">
    <source>
        <dbReference type="ARBA" id="ARBA00023136"/>
    </source>
</evidence>
<name>A0ABT9WVF9_9BACI</name>
<keyword evidence="7" id="KW-0560">Oxidoreductase</keyword>
<evidence type="ECO:0000256" key="7">
    <source>
        <dbReference type="ARBA" id="ARBA00023002"/>
    </source>
</evidence>
<evidence type="ECO:0000256" key="5">
    <source>
        <dbReference type="ARBA" id="ARBA00022982"/>
    </source>
</evidence>
<dbReference type="PANTHER" id="PTHR43469:SF1">
    <property type="entry name" value="SPBETA PROPHAGE-DERIVED DISULFIDE BOND FORMATION PROTEIN B"/>
    <property type="match status" value="1"/>
</dbReference>
<keyword evidence="8 12" id="KW-0472">Membrane</keyword>
<proteinExistence type="inferred from homology"/>
<evidence type="ECO:0000256" key="1">
    <source>
        <dbReference type="ARBA" id="ARBA00004141"/>
    </source>
</evidence>
<dbReference type="SUPFAM" id="SSF158442">
    <property type="entry name" value="DsbB-like"/>
    <property type="match status" value="1"/>
</dbReference>
<dbReference type="Pfam" id="PF02600">
    <property type="entry name" value="DsbB"/>
    <property type="match status" value="1"/>
</dbReference>
<evidence type="ECO:0000256" key="2">
    <source>
        <dbReference type="ARBA" id="ARBA00007602"/>
    </source>
</evidence>